<feature type="non-terminal residue" evidence="3">
    <location>
        <position position="139"/>
    </location>
</feature>
<evidence type="ECO:0000256" key="1">
    <source>
        <dbReference type="SAM" id="Phobius"/>
    </source>
</evidence>
<evidence type="ECO:0000313" key="3">
    <source>
        <dbReference type="EMBL" id="CAG13670.1"/>
    </source>
</evidence>
<keyword evidence="1" id="KW-0812">Transmembrane</keyword>
<sequence>KQTCCVPSFLLCLLVLACLFAGLALMAVVHVDGQNRTANGVLVAMGGVVAVALLLNVKTCWRLVDSVVNSQRKRLHGAANRLHKLKSEAFINVLNHQVELMAKMAKTIDASRTTRPDWPWSSTAWTPASRTRSCTCWTP</sequence>
<gene>
    <name evidence="3" type="ORF">GSTENG00037395001</name>
</gene>
<reference evidence="3" key="2">
    <citation type="submission" date="2004-02" db="EMBL/GenBank/DDBJ databases">
        <authorList>
            <consortium name="Genoscope"/>
            <consortium name="Whitehead Institute Centre for Genome Research"/>
        </authorList>
    </citation>
    <scope>NUCLEOTIDE SEQUENCE</scope>
</reference>
<name>Q4RD62_TETNG</name>
<dbReference type="KEGG" id="tng:GSTEN00037395G001"/>
<dbReference type="AlphaFoldDB" id="Q4RD62"/>
<dbReference type="GO" id="GO:0019887">
    <property type="term" value="F:protein kinase regulator activity"/>
    <property type="evidence" value="ECO:0007669"/>
    <property type="project" value="TreeGrafter"/>
</dbReference>
<dbReference type="PANTHER" id="PTHR24116:SF2">
    <property type="entry name" value="KINASE D-INTERACTING SUBSTRATE OF 220 KDA B"/>
    <property type="match status" value="1"/>
</dbReference>
<feature type="transmembrane region" description="Helical" evidence="1">
    <location>
        <begin position="42"/>
        <end position="64"/>
    </location>
</feature>
<keyword evidence="1" id="KW-1133">Transmembrane helix</keyword>
<protein>
    <submittedName>
        <fullName evidence="3">(spotted green pufferfish) hypothetical protein</fullName>
    </submittedName>
</protein>
<dbReference type="PANTHER" id="PTHR24116">
    <property type="entry name" value="KINASE D-INTERACTING SUBSTRATE OF 220 KDA"/>
    <property type="match status" value="1"/>
</dbReference>
<feature type="signal peptide" evidence="2">
    <location>
        <begin position="1"/>
        <end position="24"/>
    </location>
</feature>
<evidence type="ECO:0000256" key="2">
    <source>
        <dbReference type="SAM" id="SignalP"/>
    </source>
</evidence>
<comment type="caution">
    <text evidence="3">The sequence shown here is derived from an EMBL/GenBank/DDBJ whole genome shotgun (WGS) entry which is preliminary data.</text>
</comment>
<keyword evidence="2" id="KW-0732">Signal</keyword>
<organism evidence="3">
    <name type="scientific">Tetraodon nigroviridis</name>
    <name type="common">Spotted green pufferfish</name>
    <name type="synonym">Chelonodon nigroviridis</name>
    <dbReference type="NCBI Taxonomy" id="99883"/>
    <lineage>
        <taxon>Eukaryota</taxon>
        <taxon>Metazoa</taxon>
        <taxon>Chordata</taxon>
        <taxon>Craniata</taxon>
        <taxon>Vertebrata</taxon>
        <taxon>Euteleostomi</taxon>
        <taxon>Actinopterygii</taxon>
        <taxon>Neopterygii</taxon>
        <taxon>Teleostei</taxon>
        <taxon>Neoteleostei</taxon>
        <taxon>Acanthomorphata</taxon>
        <taxon>Eupercaria</taxon>
        <taxon>Tetraodontiformes</taxon>
        <taxon>Tetradontoidea</taxon>
        <taxon>Tetraodontidae</taxon>
        <taxon>Tetraodon</taxon>
    </lineage>
</organism>
<keyword evidence="1" id="KW-0472">Membrane</keyword>
<reference evidence="3" key="1">
    <citation type="journal article" date="2004" name="Nature">
        <title>Genome duplication in the teleost fish Tetraodon nigroviridis reveals the early vertebrate proto-karyotype.</title>
        <authorList>
            <person name="Jaillon O."/>
            <person name="Aury J.-M."/>
            <person name="Brunet F."/>
            <person name="Petit J.-L."/>
            <person name="Stange-Thomann N."/>
            <person name="Mauceli E."/>
            <person name="Bouneau L."/>
            <person name="Fischer C."/>
            <person name="Ozouf-Costaz C."/>
            <person name="Bernot A."/>
            <person name="Nicaud S."/>
            <person name="Jaffe D."/>
            <person name="Fisher S."/>
            <person name="Lutfalla G."/>
            <person name="Dossat C."/>
            <person name="Segurens B."/>
            <person name="Dasilva C."/>
            <person name="Salanoubat M."/>
            <person name="Levy M."/>
            <person name="Boudet N."/>
            <person name="Castellano S."/>
            <person name="Anthouard V."/>
            <person name="Jubin C."/>
            <person name="Castelli V."/>
            <person name="Katinka M."/>
            <person name="Vacherie B."/>
            <person name="Biemont C."/>
            <person name="Skalli Z."/>
            <person name="Cattolico L."/>
            <person name="Poulain J."/>
            <person name="De Berardinis V."/>
            <person name="Cruaud C."/>
            <person name="Duprat S."/>
            <person name="Brottier P."/>
            <person name="Coutanceau J.-P."/>
            <person name="Gouzy J."/>
            <person name="Parra G."/>
            <person name="Lardier G."/>
            <person name="Chapple C."/>
            <person name="McKernan K.J."/>
            <person name="McEwan P."/>
            <person name="Bosak S."/>
            <person name="Kellis M."/>
            <person name="Volff J.-N."/>
            <person name="Guigo R."/>
            <person name="Zody M.C."/>
            <person name="Mesirov J."/>
            <person name="Lindblad-Toh K."/>
            <person name="Birren B."/>
            <person name="Nusbaum C."/>
            <person name="Kahn D."/>
            <person name="Robinson-Rechavi M."/>
            <person name="Laudet V."/>
            <person name="Schachter V."/>
            <person name="Quetier F."/>
            <person name="Saurin W."/>
            <person name="Scarpelli C."/>
            <person name="Wincker P."/>
            <person name="Lander E.S."/>
            <person name="Weissenbach J."/>
            <person name="Roest Crollius H."/>
        </authorList>
    </citation>
    <scope>NUCLEOTIDE SEQUENCE [LARGE SCALE GENOMIC DNA]</scope>
</reference>
<accession>Q4RD62</accession>
<proteinExistence type="predicted"/>
<dbReference type="GO" id="GO:0030165">
    <property type="term" value="F:PDZ domain binding"/>
    <property type="evidence" value="ECO:0007669"/>
    <property type="project" value="TreeGrafter"/>
</dbReference>
<dbReference type="InterPro" id="IPR052771">
    <property type="entry name" value="Neurotrophin_sig_adaptor"/>
</dbReference>
<dbReference type="EMBL" id="CAAE01017317">
    <property type="protein sequence ID" value="CAG13670.1"/>
    <property type="molecule type" value="Genomic_DNA"/>
</dbReference>
<feature type="chain" id="PRO_5004242741" evidence="2">
    <location>
        <begin position="25"/>
        <end position="139"/>
    </location>
</feature>